<dbReference type="InterPro" id="IPR026961">
    <property type="entry name" value="PGG_dom"/>
</dbReference>
<dbReference type="SMART" id="SM00248">
    <property type="entry name" value="ANK"/>
    <property type="match status" value="4"/>
</dbReference>
<keyword evidence="4" id="KW-0472">Membrane</keyword>
<dbReference type="GO" id="GO:0005886">
    <property type="term" value="C:plasma membrane"/>
    <property type="evidence" value="ECO:0007669"/>
    <property type="project" value="UniProtKB-SubCell"/>
</dbReference>
<comment type="caution">
    <text evidence="6">The sequence shown here is derived from an EMBL/GenBank/DDBJ whole genome shotgun (WGS) entry which is preliminary data.</text>
</comment>
<dbReference type="Gene3D" id="1.25.40.20">
    <property type="entry name" value="Ankyrin repeat-containing domain"/>
    <property type="match status" value="2"/>
</dbReference>
<dbReference type="Pfam" id="PF00023">
    <property type="entry name" value="Ank"/>
    <property type="match status" value="1"/>
</dbReference>
<keyword evidence="7" id="KW-1185">Reference proteome</keyword>
<protein>
    <recommendedName>
        <fullName evidence="5">PGG domain-containing protein</fullName>
    </recommendedName>
</protein>
<evidence type="ECO:0000313" key="6">
    <source>
        <dbReference type="EMBL" id="KAK7385828.1"/>
    </source>
</evidence>
<dbReference type="Proteomes" id="UP001386955">
    <property type="component" value="Unassembled WGS sequence"/>
</dbReference>
<dbReference type="PROSITE" id="PS50297">
    <property type="entry name" value="ANK_REP_REGION"/>
    <property type="match status" value="1"/>
</dbReference>
<name>A0AAN9X7J3_PSOTE</name>
<evidence type="ECO:0000256" key="4">
    <source>
        <dbReference type="SAM" id="Phobius"/>
    </source>
</evidence>
<feature type="domain" description="PGG" evidence="5">
    <location>
        <begin position="612"/>
        <end position="723"/>
    </location>
</feature>
<keyword evidence="4" id="KW-1133">Transmembrane helix</keyword>
<gene>
    <name evidence="6" type="ORF">VNO78_31727</name>
</gene>
<feature type="compositionally biased region" description="Basic and acidic residues" evidence="3">
    <location>
        <begin position="427"/>
        <end position="455"/>
    </location>
</feature>
<comment type="subcellular location">
    <subcellularLocation>
        <location evidence="1">Cell membrane</location>
        <topology evidence="1">Peripheral membrane protein</topology>
        <orientation evidence="1">Cytoplasmic side</orientation>
    </subcellularLocation>
</comment>
<evidence type="ECO:0000259" key="5">
    <source>
        <dbReference type="Pfam" id="PF13962"/>
    </source>
</evidence>
<dbReference type="Pfam" id="PF13962">
    <property type="entry name" value="PGG"/>
    <property type="match status" value="1"/>
</dbReference>
<feature type="transmembrane region" description="Helical" evidence="4">
    <location>
        <begin position="699"/>
        <end position="724"/>
    </location>
</feature>
<feature type="transmembrane region" description="Helical" evidence="4">
    <location>
        <begin position="659"/>
        <end position="679"/>
    </location>
</feature>
<feature type="repeat" description="ANK" evidence="2">
    <location>
        <begin position="91"/>
        <end position="112"/>
    </location>
</feature>
<evidence type="ECO:0000256" key="2">
    <source>
        <dbReference type="PROSITE-ProRule" id="PRU00023"/>
    </source>
</evidence>
<accession>A0AAN9X7J3</accession>
<organism evidence="6 7">
    <name type="scientific">Psophocarpus tetragonolobus</name>
    <name type="common">Winged bean</name>
    <name type="synonym">Dolichos tetragonolobus</name>
    <dbReference type="NCBI Taxonomy" id="3891"/>
    <lineage>
        <taxon>Eukaryota</taxon>
        <taxon>Viridiplantae</taxon>
        <taxon>Streptophyta</taxon>
        <taxon>Embryophyta</taxon>
        <taxon>Tracheophyta</taxon>
        <taxon>Spermatophyta</taxon>
        <taxon>Magnoliopsida</taxon>
        <taxon>eudicotyledons</taxon>
        <taxon>Gunneridae</taxon>
        <taxon>Pentapetalae</taxon>
        <taxon>rosids</taxon>
        <taxon>fabids</taxon>
        <taxon>Fabales</taxon>
        <taxon>Fabaceae</taxon>
        <taxon>Papilionoideae</taxon>
        <taxon>50 kb inversion clade</taxon>
        <taxon>NPAAA clade</taxon>
        <taxon>indigoferoid/millettioid clade</taxon>
        <taxon>Phaseoleae</taxon>
        <taxon>Psophocarpus</taxon>
    </lineage>
</organism>
<dbReference type="InterPro" id="IPR036770">
    <property type="entry name" value="Ankyrin_rpt-contain_sf"/>
</dbReference>
<feature type="transmembrane region" description="Helical" evidence="4">
    <location>
        <begin position="736"/>
        <end position="756"/>
    </location>
</feature>
<keyword evidence="4" id="KW-0812">Transmembrane</keyword>
<evidence type="ECO:0000256" key="3">
    <source>
        <dbReference type="SAM" id="MobiDB-lite"/>
    </source>
</evidence>
<dbReference type="PANTHER" id="PTHR24177">
    <property type="entry name" value="CASKIN"/>
    <property type="match status" value="1"/>
</dbReference>
<keyword evidence="2" id="KW-0040">ANK repeat</keyword>
<evidence type="ECO:0000313" key="7">
    <source>
        <dbReference type="Proteomes" id="UP001386955"/>
    </source>
</evidence>
<dbReference type="EMBL" id="JAYMYS010000008">
    <property type="protein sequence ID" value="KAK7385828.1"/>
    <property type="molecule type" value="Genomic_DNA"/>
</dbReference>
<proteinExistence type="predicted"/>
<dbReference type="SUPFAM" id="SSF48403">
    <property type="entry name" value="Ankyrin repeat"/>
    <property type="match status" value="2"/>
</dbReference>
<sequence length="776" mass="86992">MGRKSEEREGEEVAGDVAEYTLEGRWEKVRELYEEYPECHEAKIDGLGTALHVAIDLNEEQVVEKLVNAIVMNEDNYDNGEIRALKMKNERGDTPLHVAASRGFARICKLIIGPNKQRVYLATRKNYHQETPLFQAAINWHKQAFAYLSSISEHTAILEDLTRLNGDTILHCAIRNEYFDLALIIVHYYDQLIQHKNDDQLTPLTLLATRPSAFGSGNNFSWWKRILYHCILVGPLDPEKQMKANLAKMEEERKIDDLKYPMNYATFHDFFAGSSSVASLIGKIPRKNNKNDTENPSPSIKSRIGLATGEDGFLPPNYDTFLQFVRSAYVHTLALSGVDIKEIRKTKKRHQWGGQLLKALLKERPYAALTGSGGVPTDMAVDLDVYNVYGQYKARGGTGQESEGEMAEIGETGEGREEEEAATGERSGLEEEKKTEANDKRPSSKSKSDISKNETDNPSGKKKFDTKETAFLVAAKNGIVEMVNEILHRIPSVIHSTNSKKENVLLLAVLNRQPLVVETLKMKSKPEVWNNLILAVNNDESTMLHLAAYGPDGDKPWQIAGSALQMMWDIKWFQYIKSLVPQHFYFRSDKVGKTAGEIFEDKHKDLVKQSSEWLRETSESCSVVAALVAGVSFATASAIPGGTNEEGRPNLEGRTAFDAFAIASLVGLFFSVTGLIMFLTILTSRKQAKDFRKALPFKLLLGLSSLFVSIAAMFVSFCTGHFFLLSRKYKMVLYPLYVATCFPVTFYAVAQFPLYFDLVTAILTKVPRASDEVDNL</sequence>
<dbReference type="PANTHER" id="PTHR24177:SF187">
    <property type="entry name" value="ANKYRIN REPEAT PROTEIN"/>
    <property type="match status" value="1"/>
</dbReference>
<evidence type="ECO:0000256" key="1">
    <source>
        <dbReference type="ARBA" id="ARBA00004413"/>
    </source>
</evidence>
<feature type="region of interest" description="Disordered" evidence="3">
    <location>
        <begin position="395"/>
        <end position="463"/>
    </location>
</feature>
<dbReference type="AlphaFoldDB" id="A0AAN9X7J3"/>
<dbReference type="PROSITE" id="PS50088">
    <property type="entry name" value="ANK_REPEAT"/>
    <property type="match status" value="1"/>
</dbReference>
<reference evidence="6 7" key="1">
    <citation type="submission" date="2024-01" db="EMBL/GenBank/DDBJ databases">
        <title>The genomes of 5 underutilized Papilionoideae crops provide insights into root nodulation and disease resistanc.</title>
        <authorList>
            <person name="Jiang F."/>
        </authorList>
    </citation>
    <scope>NUCLEOTIDE SEQUENCE [LARGE SCALE GENOMIC DNA]</scope>
    <source>
        <strain evidence="6">DUOXIRENSHENG_FW03</strain>
        <tissue evidence="6">Leaves</tissue>
    </source>
</reference>
<dbReference type="InterPro" id="IPR002110">
    <property type="entry name" value="Ankyrin_rpt"/>
</dbReference>